<dbReference type="Pfam" id="PF00691">
    <property type="entry name" value="OmpA"/>
    <property type="match status" value="1"/>
</dbReference>
<dbReference type="PATRIC" id="fig|1217656.3.peg.417"/>
<dbReference type="PANTHER" id="PTHR30329">
    <property type="entry name" value="STATOR ELEMENT OF FLAGELLAR MOTOR COMPLEX"/>
    <property type="match status" value="1"/>
</dbReference>
<name>N8YH77_ACIGI</name>
<dbReference type="Gene3D" id="3.30.1330.60">
    <property type="entry name" value="OmpA-like domain"/>
    <property type="match status" value="1"/>
</dbReference>
<dbReference type="PROSITE" id="PS51123">
    <property type="entry name" value="OMPA_2"/>
    <property type="match status" value="1"/>
</dbReference>
<evidence type="ECO:0000256" key="4">
    <source>
        <dbReference type="PROSITE-ProRule" id="PRU00473"/>
    </source>
</evidence>
<dbReference type="eggNOG" id="COG2885">
    <property type="taxonomic scope" value="Bacteria"/>
</dbReference>
<evidence type="ECO:0000313" key="8">
    <source>
        <dbReference type="Proteomes" id="UP000013148"/>
    </source>
</evidence>
<dbReference type="EMBL" id="APPJ01000004">
    <property type="protein sequence ID" value="ENV18625.1"/>
    <property type="molecule type" value="Genomic_DNA"/>
</dbReference>
<evidence type="ECO:0000259" key="6">
    <source>
        <dbReference type="PROSITE" id="PS51123"/>
    </source>
</evidence>
<feature type="signal peptide" evidence="5">
    <location>
        <begin position="1"/>
        <end position="23"/>
    </location>
</feature>
<protein>
    <recommendedName>
        <fullName evidence="6">OmpA-like domain-containing protein</fullName>
    </recommendedName>
</protein>
<dbReference type="SUPFAM" id="SSF103088">
    <property type="entry name" value="OmpA-like"/>
    <property type="match status" value="1"/>
</dbReference>
<dbReference type="RefSeq" id="WP_004817239.1">
    <property type="nucleotide sequence ID" value="NZ_KB849455.1"/>
</dbReference>
<evidence type="ECO:0000256" key="3">
    <source>
        <dbReference type="ARBA" id="ARBA00023237"/>
    </source>
</evidence>
<comment type="caution">
    <text evidence="7">The sequence shown here is derived from an EMBL/GenBank/DDBJ whole genome shotgun (WGS) entry which is preliminary data.</text>
</comment>
<dbReference type="AlphaFoldDB" id="N8YH77"/>
<reference evidence="7 8" key="1">
    <citation type="submission" date="2013-02" db="EMBL/GenBank/DDBJ databases">
        <title>The Genome Sequence of Acinetobacter guillouiae NIPH 991.</title>
        <authorList>
            <consortium name="The Broad Institute Genome Sequencing Platform"/>
            <consortium name="The Broad Institute Genome Sequencing Center for Infectious Disease"/>
            <person name="Cerqueira G."/>
            <person name="Feldgarden M."/>
            <person name="Courvalin P."/>
            <person name="Perichon B."/>
            <person name="Grillot-Courvalin C."/>
            <person name="Clermont D."/>
            <person name="Rocha E."/>
            <person name="Yoon E.-J."/>
            <person name="Nemec A."/>
            <person name="Walker B."/>
            <person name="Young S.K."/>
            <person name="Zeng Q."/>
            <person name="Gargeya S."/>
            <person name="Fitzgerald M."/>
            <person name="Haas B."/>
            <person name="Abouelleil A."/>
            <person name="Alvarado L."/>
            <person name="Arachchi H.M."/>
            <person name="Berlin A.M."/>
            <person name="Chapman S.B."/>
            <person name="Dewar J."/>
            <person name="Goldberg J."/>
            <person name="Griggs A."/>
            <person name="Gujja S."/>
            <person name="Hansen M."/>
            <person name="Howarth C."/>
            <person name="Imamovic A."/>
            <person name="Larimer J."/>
            <person name="McCowan C."/>
            <person name="Murphy C."/>
            <person name="Neiman D."/>
            <person name="Pearson M."/>
            <person name="Priest M."/>
            <person name="Roberts A."/>
            <person name="Saif S."/>
            <person name="Shea T."/>
            <person name="Sisk P."/>
            <person name="Sykes S."/>
            <person name="Wortman J."/>
            <person name="Nusbaum C."/>
            <person name="Birren B."/>
        </authorList>
    </citation>
    <scope>NUCLEOTIDE SEQUENCE [LARGE SCALE GENOMIC DNA]</scope>
    <source>
        <strain evidence="7 8">NIPH 991</strain>
    </source>
</reference>
<dbReference type="InterPro" id="IPR006665">
    <property type="entry name" value="OmpA-like"/>
</dbReference>
<dbReference type="PROSITE" id="PS51257">
    <property type="entry name" value="PROKAR_LIPOPROTEIN"/>
    <property type="match status" value="1"/>
</dbReference>
<sequence>MMVTNKGLLVTTLLLSSILSGCAVKGGSNGTAVEKWHNFENQKINEKVNKNKANVVFVRDEKIEGKAVNIFVGGEYLASLLPNAYKELEVCPDNQKLVAIETDVKDRYTTKEKGGQYYNLPLEKTTYLRVSLDQNGQTYFLAMNEDEIKKAQQHLKEQVHTLPRVDRDLKCKPTVKMLKKFTLQAGALFQFDKSDEANMLTQGKQEIKDVADAIRNETAEISHIDVIGYTDPDGTESYNQVLSAHRAQSVKNMMVNYGLSADLIAAEGRGKTNLLISDCSEKHTQNRTARLACNQPNRRVEILLYGTQP</sequence>
<dbReference type="CDD" id="cd07185">
    <property type="entry name" value="OmpA_C-like"/>
    <property type="match status" value="1"/>
</dbReference>
<dbReference type="InterPro" id="IPR050330">
    <property type="entry name" value="Bact_OuterMem_StrucFunc"/>
</dbReference>
<feature type="chain" id="PRO_5004137028" description="OmpA-like domain-containing protein" evidence="5">
    <location>
        <begin position="24"/>
        <end position="309"/>
    </location>
</feature>
<dbReference type="PANTHER" id="PTHR30329:SF21">
    <property type="entry name" value="LIPOPROTEIN YIAD-RELATED"/>
    <property type="match status" value="1"/>
</dbReference>
<keyword evidence="2 4" id="KW-0472">Membrane</keyword>
<dbReference type="InterPro" id="IPR006664">
    <property type="entry name" value="OMP_bac"/>
</dbReference>
<keyword evidence="3" id="KW-0998">Cell outer membrane</keyword>
<dbReference type="InterPro" id="IPR036737">
    <property type="entry name" value="OmpA-like_sf"/>
</dbReference>
<dbReference type="PRINTS" id="PR01021">
    <property type="entry name" value="OMPADOMAIN"/>
</dbReference>
<dbReference type="Proteomes" id="UP000013148">
    <property type="component" value="Unassembled WGS sequence"/>
</dbReference>
<dbReference type="HOGENOM" id="CLU_074304_0_0_6"/>
<gene>
    <name evidence="7" type="ORF">F964_00425</name>
</gene>
<evidence type="ECO:0000256" key="1">
    <source>
        <dbReference type="ARBA" id="ARBA00004442"/>
    </source>
</evidence>
<organism evidence="7 8">
    <name type="scientific">Acinetobacter guillouiae NIPH 991</name>
    <dbReference type="NCBI Taxonomy" id="1217656"/>
    <lineage>
        <taxon>Bacteria</taxon>
        <taxon>Pseudomonadati</taxon>
        <taxon>Pseudomonadota</taxon>
        <taxon>Gammaproteobacteria</taxon>
        <taxon>Moraxellales</taxon>
        <taxon>Moraxellaceae</taxon>
        <taxon>Acinetobacter</taxon>
    </lineage>
</organism>
<evidence type="ECO:0000313" key="7">
    <source>
        <dbReference type="EMBL" id="ENV18625.1"/>
    </source>
</evidence>
<feature type="domain" description="OmpA-like" evidence="6">
    <location>
        <begin position="176"/>
        <end position="308"/>
    </location>
</feature>
<evidence type="ECO:0000256" key="5">
    <source>
        <dbReference type="SAM" id="SignalP"/>
    </source>
</evidence>
<accession>N8YH77</accession>
<evidence type="ECO:0000256" key="2">
    <source>
        <dbReference type="ARBA" id="ARBA00023136"/>
    </source>
</evidence>
<comment type="subcellular location">
    <subcellularLocation>
        <location evidence="1">Cell outer membrane</location>
    </subcellularLocation>
</comment>
<keyword evidence="8" id="KW-1185">Reference proteome</keyword>
<keyword evidence="5" id="KW-0732">Signal</keyword>
<proteinExistence type="predicted"/>
<dbReference type="GO" id="GO:0009279">
    <property type="term" value="C:cell outer membrane"/>
    <property type="evidence" value="ECO:0007669"/>
    <property type="project" value="UniProtKB-SubCell"/>
</dbReference>